<evidence type="ECO:0000313" key="2">
    <source>
        <dbReference type="Proteomes" id="UP000271098"/>
    </source>
</evidence>
<reference evidence="3" key="1">
    <citation type="submission" date="2016-06" db="UniProtKB">
        <authorList>
            <consortium name="WormBaseParasite"/>
        </authorList>
    </citation>
    <scope>IDENTIFICATION</scope>
</reference>
<sequence>MSELQRRCLVDALHCCVVPKGTTAAASMVTRTTNKFINSVDAVVDDNIRGLVATHDSLATLDVGPLLPRFLSSASHAARSSIRHMAVLGSPSYHARNDLID</sequence>
<dbReference type="WBParaSite" id="GPUH_0001059001-mRNA-1">
    <property type="protein sequence ID" value="GPUH_0001059001-mRNA-1"/>
    <property type="gene ID" value="GPUH_0001059001"/>
</dbReference>
<name>A0A183DPD6_9BILA</name>
<organism evidence="3">
    <name type="scientific">Gongylonema pulchrum</name>
    <dbReference type="NCBI Taxonomy" id="637853"/>
    <lineage>
        <taxon>Eukaryota</taxon>
        <taxon>Metazoa</taxon>
        <taxon>Ecdysozoa</taxon>
        <taxon>Nematoda</taxon>
        <taxon>Chromadorea</taxon>
        <taxon>Rhabditida</taxon>
        <taxon>Spirurina</taxon>
        <taxon>Spiruromorpha</taxon>
        <taxon>Spiruroidea</taxon>
        <taxon>Gongylonematidae</taxon>
        <taxon>Gongylonema</taxon>
    </lineage>
</organism>
<evidence type="ECO:0000313" key="3">
    <source>
        <dbReference type="WBParaSite" id="GPUH_0001059001-mRNA-1"/>
    </source>
</evidence>
<dbReference type="Proteomes" id="UP000271098">
    <property type="component" value="Unassembled WGS sequence"/>
</dbReference>
<keyword evidence="2" id="KW-1185">Reference proteome</keyword>
<dbReference type="EMBL" id="UYRT01078043">
    <property type="protein sequence ID" value="VDN17634.1"/>
    <property type="molecule type" value="Genomic_DNA"/>
</dbReference>
<reference evidence="1 2" key="2">
    <citation type="submission" date="2018-11" db="EMBL/GenBank/DDBJ databases">
        <authorList>
            <consortium name="Pathogen Informatics"/>
        </authorList>
    </citation>
    <scope>NUCLEOTIDE SEQUENCE [LARGE SCALE GENOMIC DNA]</scope>
</reference>
<evidence type="ECO:0000313" key="1">
    <source>
        <dbReference type="EMBL" id="VDN17634.1"/>
    </source>
</evidence>
<dbReference type="AlphaFoldDB" id="A0A183DPD6"/>
<accession>A0A183DPD6</accession>
<protein>
    <submittedName>
        <fullName evidence="1 3">Uncharacterized protein</fullName>
    </submittedName>
</protein>
<proteinExistence type="predicted"/>
<gene>
    <name evidence="1" type="ORF">GPUH_LOCUS10577</name>
</gene>